<dbReference type="GO" id="GO:0003723">
    <property type="term" value="F:RNA binding"/>
    <property type="evidence" value="ECO:0007669"/>
    <property type="project" value="UniProtKB-UniRule"/>
</dbReference>
<evidence type="ECO:0000256" key="2">
    <source>
        <dbReference type="PROSITE-ProRule" id="PRU00176"/>
    </source>
</evidence>
<gene>
    <name evidence="5" type="ORF">CROQUDRAFT_665078</name>
</gene>
<dbReference type="InterPro" id="IPR035979">
    <property type="entry name" value="RBD_domain_sf"/>
</dbReference>
<keyword evidence="1 2" id="KW-0694">RNA-binding</keyword>
<accession>A0A9P6N7N7</accession>
<dbReference type="InterPro" id="IPR050886">
    <property type="entry name" value="RNA-binding_reg"/>
</dbReference>
<reference evidence="5" key="1">
    <citation type="submission" date="2013-11" db="EMBL/GenBank/DDBJ databases">
        <title>Genome sequence of the fusiform rust pathogen reveals effectors for host alternation and coevolution with pine.</title>
        <authorList>
            <consortium name="DOE Joint Genome Institute"/>
            <person name="Smith K."/>
            <person name="Pendleton A."/>
            <person name="Kubisiak T."/>
            <person name="Anderson C."/>
            <person name="Salamov A."/>
            <person name="Aerts A."/>
            <person name="Riley R."/>
            <person name="Clum A."/>
            <person name="Lindquist E."/>
            <person name="Ence D."/>
            <person name="Campbell M."/>
            <person name="Kronenberg Z."/>
            <person name="Feau N."/>
            <person name="Dhillon B."/>
            <person name="Hamelin R."/>
            <person name="Burleigh J."/>
            <person name="Smith J."/>
            <person name="Yandell M."/>
            <person name="Nelson C."/>
            <person name="Grigoriev I."/>
            <person name="Davis J."/>
        </authorList>
    </citation>
    <scope>NUCLEOTIDE SEQUENCE</scope>
    <source>
        <strain evidence="5">G11</strain>
    </source>
</reference>
<dbReference type="PANTHER" id="PTHR48024:SF56">
    <property type="entry name" value="HETEROGENEOUS NUCLEAR RIBONUCLEOPROTEIN A0"/>
    <property type="match status" value="1"/>
</dbReference>
<evidence type="ECO:0000313" key="5">
    <source>
        <dbReference type="EMBL" id="KAG0140517.1"/>
    </source>
</evidence>
<dbReference type="OrthoDB" id="439808at2759"/>
<feature type="domain" description="RRM" evidence="4">
    <location>
        <begin position="3"/>
        <end position="79"/>
    </location>
</feature>
<feature type="compositionally biased region" description="Low complexity" evidence="3">
    <location>
        <begin position="160"/>
        <end position="178"/>
    </location>
</feature>
<dbReference type="Gene3D" id="3.30.70.330">
    <property type="match status" value="1"/>
</dbReference>
<evidence type="ECO:0000259" key="4">
    <source>
        <dbReference type="PROSITE" id="PS50102"/>
    </source>
</evidence>
<protein>
    <recommendedName>
        <fullName evidence="4">RRM domain-containing protein</fullName>
    </recommendedName>
</protein>
<dbReference type="Proteomes" id="UP000886653">
    <property type="component" value="Unassembled WGS sequence"/>
</dbReference>
<dbReference type="SUPFAM" id="SSF54928">
    <property type="entry name" value="RNA-binding domain, RBD"/>
    <property type="match status" value="1"/>
</dbReference>
<organism evidence="5 6">
    <name type="scientific">Cronartium quercuum f. sp. fusiforme G11</name>
    <dbReference type="NCBI Taxonomy" id="708437"/>
    <lineage>
        <taxon>Eukaryota</taxon>
        <taxon>Fungi</taxon>
        <taxon>Dikarya</taxon>
        <taxon>Basidiomycota</taxon>
        <taxon>Pucciniomycotina</taxon>
        <taxon>Pucciniomycetes</taxon>
        <taxon>Pucciniales</taxon>
        <taxon>Coleosporiaceae</taxon>
        <taxon>Cronartium</taxon>
    </lineage>
</organism>
<name>A0A9P6N7N7_9BASI</name>
<evidence type="ECO:0000256" key="3">
    <source>
        <dbReference type="SAM" id="MobiDB-lite"/>
    </source>
</evidence>
<dbReference type="InterPro" id="IPR000504">
    <property type="entry name" value="RRM_dom"/>
</dbReference>
<feature type="region of interest" description="Disordered" evidence="3">
    <location>
        <begin position="139"/>
        <end position="178"/>
    </location>
</feature>
<dbReference type="InterPro" id="IPR048289">
    <property type="entry name" value="RRM2_NsCP33-like"/>
</dbReference>
<dbReference type="InterPro" id="IPR012677">
    <property type="entry name" value="Nucleotide-bd_a/b_plait_sf"/>
</dbReference>
<dbReference type="AlphaFoldDB" id="A0A9P6N7N7"/>
<dbReference type="EMBL" id="MU167438">
    <property type="protein sequence ID" value="KAG0140517.1"/>
    <property type="molecule type" value="Genomic_DNA"/>
</dbReference>
<keyword evidence="6" id="KW-1185">Reference proteome</keyword>
<dbReference type="PROSITE" id="PS50102">
    <property type="entry name" value="RRM"/>
    <property type="match status" value="1"/>
</dbReference>
<feature type="compositionally biased region" description="Polar residues" evidence="3">
    <location>
        <begin position="139"/>
        <end position="159"/>
    </location>
</feature>
<sequence>MSCKVYVGNLAWATDDPTLGAHFASIGNIKDAVVMRSEGRSRGFGFVTFSSVQEAERAIATMNDTELEGRRLRVNVASQQIRSSGTEWAANETSPSYMQYAPMQYNGGSGYPPPQFGGHFAQPGFVGYPPGSGYNSSNSATVLPMGNNQPGYYQQSNSTQYPYPSTGYGQPQQQQQPY</sequence>
<dbReference type="SMART" id="SM00360">
    <property type="entry name" value="RRM"/>
    <property type="match status" value="1"/>
</dbReference>
<dbReference type="Pfam" id="PF00076">
    <property type="entry name" value="RRM_1"/>
    <property type="match status" value="1"/>
</dbReference>
<comment type="caution">
    <text evidence="5">The sequence shown here is derived from an EMBL/GenBank/DDBJ whole genome shotgun (WGS) entry which is preliminary data.</text>
</comment>
<evidence type="ECO:0000313" key="6">
    <source>
        <dbReference type="Proteomes" id="UP000886653"/>
    </source>
</evidence>
<dbReference type="PANTHER" id="PTHR48024">
    <property type="entry name" value="GEO13361P1-RELATED"/>
    <property type="match status" value="1"/>
</dbReference>
<dbReference type="CDD" id="cd21608">
    <property type="entry name" value="RRM2_NsCP33_like"/>
    <property type="match status" value="1"/>
</dbReference>
<proteinExistence type="predicted"/>
<evidence type="ECO:0000256" key="1">
    <source>
        <dbReference type="ARBA" id="ARBA00022884"/>
    </source>
</evidence>